<evidence type="ECO:0000313" key="3">
    <source>
        <dbReference type="Proteomes" id="UP001052739"/>
    </source>
</evidence>
<protein>
    <recommendedName>
        <fullName evidence="4">Transposase</fullName>
    </recommendedName>
</protein>
<dbReference type="EMBL" id="BNDW01000120">
    <property type="protein sequence ID" value="GHI28128.1"/>
    <property type="molecule type" value="Genomic_DNA"/>
</dbReference>
<gene>
    <name evidence="2" type="ORF">Shyd_94990</name>
</gene>
<keyword evidence="3" id="KW-1185">Reference proteome</keyword>
<reference evidence="2" key="1">
    <citation type="submission" date="2024-05" db="EMBL/GenBank/DDBJ databases">
        <title>Whole genome shotgun sequence of Streptomyces hydrogenans NBRC 13475.</title>
        <authorList>
            <person name="Komaki H."/>
            <person name="Tamura T."/>
        </authorList>
    </citation>
    <scope>NUCLEOTIDE SEQUENCE</scope>
    <source>
        <strain evidence="2">NBRC 13475</strain>
    </source>
</reference>
<dbReference type="Proteomes" id="UP001052739">
    <property type="component" value="Unassembled WGS sequence"/>
</dbReference>
<feature type="compositionally biased region" description="Basic and acidic residues" evidence="1">
    <location>
        <begin position="67"/>
        <end position="82"/>
    </location>
</feature>
<comment type="caution">
    <text evidence="2">The sequence shown here is derived from an EMBL/GenBank/DDBJ whole genome shotgun (WGS) entry which is preliminary data.</text>
</comment>
<name>A0ABQ3PSZ5_9ACTN</name>
<proteinExistence type="predicted"/>
<accession>A0ABQ3PSZ5</accession>
<organism evidence="2 3">
    <name type="scientific">Streptomyces hydrogenans</name>
    <dbReference type="NCBI Taxonomy" id="1873719"/>
    <lineage>
        <taxon>Bacteria</taxon>
        <taxon>Bacillati</taxon>
        <taxon>Actinomycetota</taxon>
        <taxon>Actinomycetes</taxon>
        <taxon>Kitasatosporales</taxon>
        <taxon>Streptomycetaceae</taxon>
        <taxon>Streptomyces</taxon>
    </lineage>
</organism>
<evidence type="ECO:0000313" key="2">
    <source>
        <dbReference type="EMBL" id="GHI28128.1"/>
    </source>
</evidence>
<evidence type="ECO:0008006" key="4">
    <source>
        <dbReference type="Google" id="ProtNLM"/>
    </source>
</evidence>
<feature type="region of interest" description="Disordered" evidence="1">
    <location>
        <begin position="38"/>
        <end position="108"/>
    </location>
</feature>
<evidence type="ECO:0000256" key="1">
    <source>
        <dbReference type="SAM" id="MobiDB-lite"/>
    </source>
</evidence>
<sequence>MLTLTIDLDKSCVQFCQTFGKKRGSEVSAHLATRVSFGVSTGPAGGLSGRNGRRSAGAGGPTRVRRRTPDIRRQAADGRRQTADGSPRQPTQQIQQIQQAGDQSPASA</sequence>